<organism evidence="1 2">
    <name type="scientific">Botrytis porri</name>
    <dbReference type="NCBI Taxonomy" id="87229"/>
    <lineage>
        <taxon>Eukaryota</taxon>
        <taxon>Fungi</taxon>
        <taxon>Dikarya</taxon>
        <taxon>Ascomycota</taxon>
        <taxon>Pezizomycotina</taxon>
        <taxon>Leotiomycetes</taxon>
        <taxon>Helotiales</taxon>
        <taxon>Sclerotiniaceae</taxon>
        <taxon>Botrytis</taxon>
    </lineage>
</organism>
<sequence length="76" mass="8404">MELKGNNWSSEGESAQAYPLSERYRAQHAVISLFNVSVLKMVGFSLNVPRGTWGRFPRKPPGTSSQLFKACITGTD</sequence>
<protein>
    <submittedName>
        <fullName evidence="1">Uncharacterized protein</fullName>
    </submittedName>
</protein>
<proteinExistence type="predicted"/>
<dbReference type="EMBL" id="PQXO01000023">
    <property type="protein sequence ID" value="TGO91604.1"/>
    <property type="molecule type" value="Genomic_DNA"/>
</dbReference>
<dbReference type="AlphaFoldDB" id="A0A4Z1L456"/>
<gene>
    <name evidence="1" type="ORF">BPOR_0023g00290</name>
</gene>
<evidence type="ECO:0000313" key="2">
    <source>
        <dbReference type="Proteomes" id="UP000297280"/>
    </source>
</evidence>
<name>A0A4Z1L456_9HELO</name>
<evidence type="ECO:0000313" key="1">
    <source>
        <dbReference type="EMBL" id="TGO91604.1"/>
    </source>
</evidence>
<comment type="caution">
    <text evidence="1">The sequence shown here is derived from an EMBL/GenBank/DDBJ whole genome shotgun (WGS) entry which is preliminary data.</text>
</comment>
<keyword evidence="2" id="KW-1185">Reference proteome</keyword>
<reference evidence="1 2" key="1">
    <citation type="submission" date="2017-12" db="EMBL/GenBank/DDBJ databases">
        <title>Comparative genomics of Botrytis spp.</title>
        <authorList>
            <person name="Valero-Jimenez C.A."/>
            <person name="Tapia P."/>
            <person name="Veloso J."/>
            <person name="Silva-Moreno E."/>
            <person name="Staats M."/>
            <person name="Valdes J.H."/>
            <person name="Van Kan J.A.L."/>
        </authorList>
    </citation>
    <scope>NUCLEOTIDE SEQUENCE [LARGE SCALE GENOMIC DNA]</scope>
    <source>
        <strain evidence="1 2">MUCL3349</strain>
    </source>
</reference>
<dbReference type="Proteomes" id="UP000297280">
    <property type="component" value="Unassembled WGS sequence"/>
</dbReference>
<accession>A0A4Z1L456</accession>